<accession>A0AAV3PFV9</accession>
<comment type="caution">
    <text evidence="2">The sequence shown here is derived from an EMBL/GenBank/DDBJ whole genome shotgun (WGS) entry which is preliminary data.</text>
</comment>
<evidence type="ECO:0000313" key="3">
    <source>
        <dbReference type="Proteomes" id="UP001454036"/>
    </source>
</evidence>
<dbReference type="AlphaFoldDB" id="A0AAV3PFV9"/>
<organism evidence="2 3">
    <name type="scientific">Lithospermum erythrorhizon</name>
    <name type="common">Purple gromwell</name>
    <name type="synonym">Lithospermum officinale var. erythrorhizon</name>
    <dbReference type="NCBI Taxonomy" id="34254"/>
    <lineage>
        <taxon>Eukaryota</taxon>
        <taxon>Viridiplantae</taxon>
        <taxon>Streptophyta</taxon>
        <taxon>Embryophyta</taxon>
        <taxon>Tracheophyta</taxon>
        <taxon>Spermatophyta</taxon>
        <taxon>Magnoliopsida</taxon>
        <taxon>eudicotyledons</taxon>
        <taxon>Gunneridae</taxon>
        <taxon>Pentapetalae</taxon>
        <taxon>asterids</taxon>
        <taxon>lamiids</taxon>
        <taxon>Boraginales</taxon>
        <taxon>Boraginaceae</taxon>
        <taxon>Boraginoideae</taxon>
        <taxon>Lithospermeae</taxon>
        <taxon>Lithospermum</taxon>
    </lineage>
</organism>
<dbReference type="EMBL" id="BAABME010001341">
    <property type="protein sequence ID" value="GAA0149043.1"/>
    <property type="molecule type" value="Genomic_DNA"/>
</dbReference>
<keyword evidence="3" id="KW-1185">Reference proteome</keyword>
<proteinExistence type="predicted"/>
<sequence>MPKFKTLSGLGIQAITSNLLILSSLFGPVTTRPQRIKAPPHRKDLKKYCEYHKDHFHDTDDYRLLKAEIEKLIKRGHLREFVKKDQVWSPRRYGKPSPRKYTNDRRGDDHSPHVTRSVDTISGGITGGGHTSNARKKYSRMAVYALGSLIVTYDVGEISFSDKELVGLELPHDDPLRAYDKLGLSRKHLNLVATPLTGVTGHSIHPVGIAELDVIAGNGSRMVTVRAFYTVVDITDPSYNGLIGQPLLTALRAIVSPLHLKMKFPTPGGVREMSGDQKRERECYRLSIPRGLSMKDPLKRKKHQEKHPGVMNLGELTESECQDNDPKDFESQKRGMPHEDLETVVFDERQPDRVFRIGIRSMQRCLLGGPRIF</sequence>
<evidence type="ECO:0000313" key="2">
    <source>
        <dbReference type="EMBL" id="GAA0149043.1"/>
    </source>
</evidence>
<name>A0AAV3PFV9_LITER</name>
<feature type="compositionally biased region" description="Basic and acidic residues" evidence="1">
    <location>
        <begin position="101"/>
        <end position="112"/>
    </location>
</feature>
<reference evidence="2 3" key="1">
    <citation type="submission" date="2024-01" db="EMBL/GenBank/DDBJ databases">
        <title>The complete chloroplast genome sequence of Lithospermum erythrorhizon: insights into the phylogenetic relationship among Boraginaceae species and the maternal lineages of purple gromwells.</title>
        <authorList>
            <person name="Okada T."/>
            <person name="Watanabe K."/>
        </authorList>
    </citation>
    <scope>NUCLEOTIDE SEQUENCE [LARGE SCALE GENOMIC DNA]</scope>
</reference>
<gene>
    <name evidence="2" type="ORF">LIER_08315</name>
</gene>
<evidence type="ECO:0000256" key="1">
    <source>
        <dbReference type="SAM" id="MobiDB-lite"/>
    </source>
</evidence>
<dbReference type="PANTHER" id="PTHR33240">
    <property type="entry name" value="OS08G0508500 PROTEIN"/>
    <property type="match status" value="1"/>
</dbReference>
<feature type="compositionally biased region" description="Basic and acidic residues" evidence="1">
    <location>
        <begin position="324"/>
        <end position="335"/>
    </location>
</feature>
<dbReference type="Proteomes" id="UP001454036">
    <property type="component" value="Unassembled WGS sequence"/>
</dbReference>
<dbReference type="PANTHER" id="PTHR33240:SF15">
    <property type="entry name" value="GAG-PRO-LIKE PROTEIN"/>
    <property type="match status" value="1"/>
</dbReference>
<feature type="region of interest" description="Disordered" evidence="1">
    <location>
        <begin position="89"/>
        <end position="133"/>
    </location>
</feature>
<feature type="region of interest" description="Disordered" evidence="1">
    <location>
        <begin position="315"/>
        <end position="335"/>
    </location>
</feature>
<protein>
    <submittedName>
        <fullName evidence="2">Uncharacterized protein</fullName>
    </submittedName>
</protein>